<feature type="compositionally biased region" description="Pro residues" evidence="1">
    <location>
        <begin position="1"/>
        <end position="12"/>
    </location>
</feature>
<evidence type="ECO:0000313" key="3">
    <source>
        <dbReference type="Proteomes" id="UP000537825"/>
    </source>
</evidence>
<dbReference type="AlphaFoldDB" id="A0A7X5BTK2"/>
<accession>A0A7X5BTK2</accession>
<gene>
    <name evidence="2" type="ORF">GTZ93_37225</name>
</gene>
<feature type="region of interest" description="Disordered" evidence="1">
    <location>
        <begin position="1"/>
        <end position="100"/>
    </location>
</feature>
<sequence length="100" mass="9768">MPQPVPPKPPAEQSPSDVFDGPVASSNVGDSKQGASGSSIRVGASASSGGQGIEDRDKFKPSQGPGGPGTTASGSSIRAGGRGNSGGTQGDPPCTPHRRD</sequence>
<feature type="compositionally biased region" description="Gly residues" evidence="1">
    <location>
        <begin position="80"/>
        <end position="89"/>
    </location>
</feature>
<feature type="compositionally biased region" description="Polar residues" evidence="1">
    <location>
        <begin position="24"/>
        <end position="39"/>
    </location>
</feature>
<protein>
    <submittedName>
        <fullName evidence="2">Uncharacterized protein</fullName>
    </submittedName>
</protein>
<proteinExistence type="predicted"/>
<evidence type="ECO:0000256" key="1">
    <source>
        <dbReference type="SAM" id="MobiDB-lite"/>
    </source>
</evidence>
<feature type="compositionally biased region" description="Low complexity" evidence="1">
    <location>
        <begin position="70"/>
        <end position="79"/>
    </location>
</feature>
<comment type="caution">
    <text evidence="2">The sequence shown here is derived from an EMBL/GenBank/DDBJ whole genome shotgun (WGS) entry which is preliminary data.</text>
</comment>
<keyword evidence="3" id="KW-1185">Reference proteome</keyword>
<reference evidence="2 3" key="1">
    <citation type="submission" date="2020-01" db="EMBL/GenBank/DDBJ databases">
        <title>The draft genome sequence of Corallococcus exiguus DSM 14696.</title>
        <authorList>
            <person name="Zhang X."/>
            <person name="Zhu H."/>
        </authorList>
    </citation>
    <scope>NUCLEOTIDE SEQUENCE [LARGE SCALE GENOMIC DNA]</scope>
    <source>
        <strain evidence="2 3">DSM 14696</strain>
    </source>
</reference>
<dbReference type="EMBL" id="JAAAPK010000014">
    <property type="protein sequence ID" value="NBC45451.1"/>
    <property type="molecule type" value="Genomic_DNA"/>
</dbReference>
<evidence type="ECO:0000313" key="2">
    <source>
        <dbReference type="EMBL" id="NBC45451.1"/>
    </source>
</evidence>
<dbReference type="Proteomes" id="UP000537825">
    <property type="component" value="Unassembled WGS sequence"/>
</dbReference>
<organism evidence="2 3">
    <name type="scientific">Corallococcus exiguus</name>
    <dbReference type="NCBI Taxonomy" id="83462"/>
    <lineage>
        <taxon>Bacteria</taxon>
        <taxon>Pseudomonadati</taxon>
        <taxon>Myxococcota</taxon>
        <taxon>Myxococcia</taxon>
        <taxon>Myxococcales</taxon>
        <taxon>Cystobacterineae</taxon>
        <taxon>Myxococcaceae</taxon>
        <taxon>Corallococcus</taxon>
    </lineage>
</organism>
<dbReference type="RefSeq" id="WP_139917421.1">
    <property type="nucleotide sequence ID" value="NZ_CBCSLE010000061.1"/>
</dbReference>
<name>A0A7X5BTK2_9BACT</name>